<comment type="caution">
    <text evidence="1">The sequence shown here is derived from an EMBL/GenBank/DDBJ whole genome shotgun (WGS) entry which is preliminary data.</text>
</comment>
<proteinExistence type="predicted"/>
<keyword evidence="2" id="KW-1185">Reference proteome</keyword>
<name>A0ABU1BST9_9BURK</name>
<organism evidence="1 2">
    <name type="scientific">Keguizhuia sedimenti</name>
    <dbReference type="NCBI Taxonomy" id="3064264"/>
    <lineage>
        <taxon>Bacteria</taxon>
        <taxon>Pseudomonadati</taxon>
        <taxon>Pseudomonadota</taxon>
        <taxon>Betaproteobacteria</taxon>
        <taxon>Burkholderiales</taxon>
        <taxon>Oxalobacteraceae</taxon>
        <taxon>Keguizhuia</taxon>
    </lineage>
</organism>
<sequence length="93" mass="10010">MSTKTISKPNALHVRKASTGQWQVVVETNKNKTATYSSKAEAVTAARKQSAESAITIHSKEGQIVKPFSGKTSLSKAKIRAAVRAVSVRSVKR</sequence>
<accession>A0ABU1BST9</accession>
<evidence type="ECO:0000313" key="2">
    <source>
        <dbReference type="Proteomes" id="UP001225596"/>
    </source>
</evidence>
<evidence type="ECO:0000313" key="1">
    <source>
        <dbReference type="EMBL" id="MDQ9172060.1"/>
    </source>
</evidence>
<dbReference type="EMBL" id="JAUYVH010000015">
    <property type="protein sequence ID" value="MDQ9172060.1"/>
    <property type="molecule type" value="Genomic_DNA"/>
</dbReference>
<protein>
    <submittedName>
        <fullName evidence="1">DUF2188 domain-containing protein</fullName>
    </submittedName>
</protein>
<dbReference type="RefSeq" id="WP_338438061.1">
    <property type="nucleotide sequence ID" value="NZ_JAUYVH010000015.1"/>
</dbReference>
<reference evidence="1 2" key="1">
    <citation type="submission" date="2023-08" db="EMBL/GenBank/DDBJ databases">
        <title>Oxalobacteraceae gen .nov., isolated from river sludge outside the plant.</title>
        <authorList>
            <person name="Zhao S.Y."/>
        </authorList>
    </citation>
    <scope>NUCLEOTIDE SEQUENCE [LARGE SCALE GENOMIC DNA]</scope>
    <source>
        <strain evidence="1 2">R-40</strain>
    </source>
</reference>
<gene>
    <name evidence="1" type="ORF">Q8A64_16730</name>
</gene>
<dbReference type="Pfam" id="PF09954">
    <property type="entry name" value="DUF2188"/>
    <property type="match status" value="1"/>
</dbReference>
<dbReference type="Proteomes" id="UP001225596">
    <property type="component" value="Unassembled WGS sequence"/>
</dbReference>
<dbReference type="InterPro" id="IPR018691">
    <property type="entry name" value="DUF2188"/>
</dbReference>